<feature type="domain" description="RNA polymerase sigma-70 region 2" evidence="5">
    <location>
        <begin position="30"/>
        <end position="97"/>
    </location>
</feature>
<dbReference type="CDD" id="cd06171">
    <property type="entry name" value="Sigma70_r4"/>
    <property type="match status" value="1"/>
</dbReference>
<accession>A0ABP9ENT9</accession>
<comment type="similarity">
    <text evidence="1">Belongs to the sigma-70 factor family. ECF subfamily.</text>
</comment>
<dbReference type="RefSeq" id="WP_274233591.1">
    <property type="nucleotide sequence ID" value="NZ_BAABHQ010000010.1"/>
</dbReference>
<evidence type="ECO:0000256" key="4">
    <source>
        <dbReference type="ARBA" id="ARBA00023163"/>
    </source>
</evidence>
<comment type="caution">
    <text evidence="7">The sequence shown here is derived from an EMBL/GenBank/DDBJ whole genome shotgun (WGS) entry which is preliminary data.</text>
</comment>
<dbReference type="InterPro" id="IPR013324">
    <property type="entry name" value="RNA_pol_sigma_r3/r4-like"/>
</dbReference>
<sequence length="187" mass="20629">MGAAGVTGERPDTELAVLAAGGDQAAFAELMTRHRPRLYAVCRRVTCHDQDAQEALQETMILAWKRLGEFDGRSAVGTWLYRVATNAAIDEVRRRKRAPEPAEEVPEPTPVRAADGGVIARMDVDRALAQLPPQYRAVVVLREICDLSYTEIAELRDIPVQTVKSQLSRGRQALVELLTDRPAVRSA</sequence>
<dbReference type="InterPro" id="IPR013325">
    <property type="entry name" value="RNA_pol_sigma_r2"/>
</dbReference>
<keyword evidence="8" id="KW-1185">Reference proteome</keyword>
<dbReference type="InterPro" id="IPR039425">
    <property type="entry name" value="RNA_pol_sigma-70-like"/>
</dbReference>
<dbReference type="InterPro" id="IPR013249">
    <property type="entry name" value="RNA_pol_sigma70_r4_t2"/>
</dbReference>
<organism evidence="7 8">
    <name type="scientific">Actinomycetospora straminea</name>
    <dbReference type="NCBI Taxonomy" id="663607"/>
    <lineage>
        <taxon>Bacteria</taxon>
        <taxon>Bacillati</taxon>
        <taxon>Actinomycetota</taxon>
        <taxon>Actinomycetes</taxon>
        <taxon>Pseudonocardiales</taxon>
        <taxon>Pseudonocardiaceae</taxon>
        <taxon>Actinomycetospora</taxon>
    </lineage>
</organism>
<dbReference type="InterPro" id="IPR007627">
    <property type="entry name" value="RNA_pol_sigma70_r2"/>
</dbReference>
<evidence type="ECO:0000313" key="7">
    <source>
        <dbReference type="EMBL" id="GAA4881990.1"/>
    </source>
</evidence>
<evidence type="ECO:0000259" key="6">
    <source>
        <dbReference type="Pfam" id="PF08281"/>
    </source>
</evidence>
<dbReference type="PANTHER" id="PTHR43133:SF51">
    <property type="entry name" value="RNA POLYMERASE SIGMA FACTOR"/>
    <property type="match status" value="1"/>
</dbReference>
<dbReference type="Proteomes" id="UP001500457">
    <property type="component" value="Unassembled WGS sequence"/>
</dbReference>
<feature type="domain" description="RNA polymerase sigma factor 70 region 4 type 2" evidence="6">
    <location>
        <begin position="122"/>
        <end position="174"/>
    </location>
</feature>
<dbReference type="Pfam" id="PF04542">
    <property type="entry name" value="Sigma70_r2"/>
    <property type="match status" value="1"/>
</dbReference>
<evidence type="ECO:0000256" key="3">
    <source>
        <dbReference type="ARBA" id="ARBA00023082"/>
    </source>
</evidence>
<gene>
    <name evidence="7" type="ORF">GCM10023203_37000</name>
</gene>
<evidence type="ECO:0000259" key="5">
    <source>
        <dbReference type="Pfam" id="PF04542"/>
    </source>
</evidence>
<proteinExistence type="inferred from homology"/>
<dbReference type="SUPFAM" id="SSF88946">
    <property type="entry name" value="Sigma2 domain of RNA polymerase sigma factors"/>
    <property type="match status" value="1"/>
</dbReference>
<evidence type="ECO:0000256" key="2">
    <source>
        <dbReference type="ARBA" id="ARBA00023015"/>
    </source>
</evidence>
<evidence type="ECO:0000313" key="8">
    <source>
        <dbReference type="Proteomes" id="UP001500457"/>
    </source>
</evidence>
<dbReference type="Gene3D" id="1.10.10.10">
    <property type="entry name" value="Winged helix-like DNA-binding domain superfamily/Winged helix DNA-binding domain"/>
    <property type="match status" value="1"/>
</dbReference>
<name>A0ABP9ENT9_9PSEU</name>
<dbReference type="PANTHER" id="PTHR43133">
    <property type="entry name" value="RNA POLYMERASE ECF-TYPE SIGMA FACTO"/>
    <property type="match status" value="1"/>
</dbReference>
<keyword evidence="2" id="KW-0805">Transcription regulation</keyword>
<protein>
    <submittedName>
        <fullName evidence="7">Sigma-70 family RNA polymerase sigma factor</fullName>
    </submittedName>
</protein>
<dbReference type="InterPro" id="IPR014284">
    <property type="entry name" value="RNA_pol_sigma-70_dom"/>
</dbReference>
<reference evidence="8" key="1">
    <citation type="journal article" date="2019" name="Int. J. Syst. Evol. Microbiol.">
        <title>The Global Catalogue of Microorganisms (GCM) 10K type strain sequencing project: providing services to taxonomists for standard genome sequencing and annotation.</title>
        <authorList>
            <consortium name="The Broad Institute Genomics Platform"/>
            <consortium name="The Broad Institute Genome Sequencing Center for Infectious Disease"/>
            <person name="Wu L."/>
            <person name="Ma J."/>
        </authorList>
    </citation>
    <scope>NUCLEOTIDE SEQUENCE [LARGE SCALE GENOMIC DNA]</scope>
    <source>
        <strain evidence="8">JCM 17983</strain>
    </source>
</reference>
<dbReference type="InterPro" id="IPR036388">
    <property type="entry name" value="WH-like_DNA-bd_sf"/>
</dbReference>
<evidence type="ECO:0000256" key="1">
    <source>
        <dbReference type="ARBA" id="ARBA00010641"/>
    </source>
</evidence>
<dbReference type="NCBIfam" id="TIGR02937">
    <property type="entry name" value="sigma70-ECF"/>
    <property type="match status" value="1"/>
</dbReference>
<dbReference type="EMBL" id="BAABHQ010000010">
    <property type="protein sequence ID" value="GAA4881990.1"/>
    <property type="molecule type" value="Genomic_DNA"/>
</dbReference>
<keyword evidence="4" id="KW-0804">Transcription</keyword>
<keyword evidence="3" id="KW-0731">Sigma factor</keyword>
<dbReference type="Gene3D" id="1.10.1740.10">
    <property type="match status" value="1"/>
</dbReference>
<dbReference type="SUPFAM" id="SSF88659">
    <property type="entry name" value="Sigma3 and sigma4 domains of RNA polymerase sigma factors"/>
    <property type="match status" value="1"/>
</dbReference>
<dbReference type="Pfam" id="PF08281">
    <property type="entry name" value="Sigma70_r4_2"/>
    <property type="match status" value="1"/>
</dbReference>